<gene>
    <name evidence="2" type="ORF">RM479_00370</name>
</gene>
<dbReference type="EMBL" id="JAVREP010000001">
    <property type="protein sequence ID" value="MDT0326865.1"/>
    <property type="molecule type" value="Genomic_DNA"/>
</dbReference>
<evidence type="ECO:0000313" key="2">
    <source>
        <dbReference type="EMBL" id="MDT0326865.1"/>
    </source>
</evidence>
<protein>
    <recommendedName>
        <fullName evidence="4">Protein kinase domain-containing protein</fullName>
    </recommendedName>
</protein>
<sequence>MSITMSLNGKDVEKTDLVLGEELGSGGQGRVRRIVGGPHTGAVYKEYLLPGADPVALERLVRLPHRLGDSERARLHAMTCWPLARVVSSGHLTGFLMQEIPQRFLGRIKGGTSTLQELKYLVYEPKPLWGDIRPPETDGRWELSRRFVSLFQLLHSRRIVVGDVSMANLLWARVPEGGHEVFMIDCDGVRGSGERPVLPQAETEEWDDPEQPDTGPDLDTDRYKLALLVGRVLSRHKSVRPGEPLNLPPDLPSKVAEQVERRFTEAARGRGHRPDAHQWGVALGGRAEIPVAKIVPSRTIDLPEARLRPSLGVERKWIPLKKEGVDPTV</sequence>
<keyword evidence="3" id="KW-1185">Reference proteome</keyword>
<accession>A0ABU2M2I9</accession>
<evidence type="ECO:0000313" key="3">
    <source>
        <dbReference type="Proteomes" id="UP001183390"/>
    </source>
</evidence>
<name>A0ABU2M2I9_9ACTN</name>
<dbReference type="Proteomes" id="UP001183390">
    <property type="component" value="Unassembled WGS sequence"/>
</dbReference>
<comment type="caution">
    <text evidence="2">The sequence shown here is derived from an EMBL/GenBank/DDBJ whole genome shotgun (WGS) entry which is preliminary data.</text>
</comment>
<feature type="compositionally biased region" description="Acidic residues" evidence="1">
    <location>
        <begin position="202"/>
        <end position="211"/>
    </location>
</feature>
<feature type="region of interest" description="Disordered" evidence="1">
    <location>
        <begin position="200"/>
        <end position="220"/>
    </location>
</feature>
<proteinExistence type="predicted"/>
<organism evidence="2 3">
    <name type="scientific">Nocardiopsis lambiniae</name>
    <dbReference type="NCBI Taxonomy" id="3075539"/>
    <lineage>
        <taxon>Bacteria</taxon>
        <taxon>Bacillati</taxon>
        <taxon>Actinomycetota</taxon>
        <taxon>Actinomycetes</taxon>
        <taxon>Streptosporangiales</taxon>
        <taxon>Nocardiopsidaceae</taxon>
        <taxon>Nocardiopsis</taxon>
    </lineage>
</organism>
<dbReference type="RefSeq" id="WP_311509633.1">
    <property type="nucleotide sequence ID" value="NZ_JAVREP010000001.1"/>
</dbReference>
<evidence type="ECO:0000256" key="1">
    <source>
        <dbReference type="SAM" id="MobiDB-lite"/>
    </source>
</evidence>
<evidence type="ECO:0008006" key="4">
    <source>
        <dbReference type="Google" id="ProtNLM"/>
    </source>
</evidence>
<reference evidence="3" key="1">
    <citation type="submission" date="2023-07" db="EMBL/GenBank/DDBJ databases">
        <title>30 novel species of actinomycetes from the DSMZ collection.</title>
        <authorList>
            <person name="Nouioui I."/>
        </authorList>
    </citation>
    <scope>NUCLEOTIDE SEQUENCE [LARGE SCALE GENOMIC DNA]</scope>
    <source>
        <strain evidence="3">DSM 44743</strain>
    </source>
</reference>